<dbReference type="Pfam" id="PF05907">
    <property type="entry name" value="CXXC_Zn-b_euk"/>
    <property type="match status" value="1"/>
</dbReference>
<dbReference type="Proteomes" id="UP000095023">
    <property type="component" value="Unassembled WGS sequence"/>
</dbReference>
<keyword evidence="2" id="KW-0479">Metal-binding</keyword>
<dbReference type="PANTHER" id="PTHR12857">
    <property type="entry name" value="CXXC MOTIF CONTAINING ZINC BINDING PROTEIN"/>
    <property type="match status" value="1"/>
</dbReference>
<name>A0A1E4TAA6_9ASCO</name>
<dbReference type="SUPFAM" id="SSF141678">
    <property type="entry name" value="MAL13P1.257-like"/>
    <property type="match status" value="1"/>
</dbReference>
<sequence length="157" mass="17790">MLGVTISAEFDGIKELSPEDDGDFQYEFTIQCTSCRETHKNNVIVSRNDAYELSKGRSAANFVFKCQFCGKEGSINIEKGPKPLKNDSKMPLTFLELDCRGCDITNYYPGNSSWRCTGESGQVFGDIDISEYEWYDYDEKANVEVSIVNIKFDIIKL</sequence>
<evidence type="ECO:0000313" key="4">
    <source>
        <dbReference type="EMBL" id="ODV88707.1"/>
    </source>
</evidence>
<organism evidence="4 5">
    <name type="scientific">Tortispora caseinolytica NRRL Y-17796</name>
    <dbReference type="NCBI Taxonomy" id="767744"/>
    <lineage>
        <taxon>Eukaryota</taxon>
        <taxon>Fungi</taxon>
        <taxon>Dikarya</taxon>
        <taxon>Ascomycota</taxon>
        <taxon>Saccharomycotina</taxon>
        <taxon>Trigonopsidomycetes</taxon>
        <taxon>Trigonopsidales</taxon>
        <taxon>Trigonopsidaceae</taxon>
        <taxon>Tortispora</taxon>
    </lineage>
</organism>
<dbReference type="InterPro" id="IPR008584">
    <property type="entry name" value="CXXC_Zn-binding_euk"/>
</dbReference>
<comment type="similarity">
    <text evidence="1">Belongs to the UPF0587 family.</text>
</comment>
<proteinExistence type="inferred from homology"/>
<dbReference type="OrthoDB" id="10248838at2759"/>
<dbReference type="PANTHER" id="PTHR12857:SF0">
    <property type="entry name" value="CXXC MOTIF CONTAINING ZINC BINDING PROTEIN"/>
    <property type="match status" value="1"/>
</dbReference>
<dbReference type="GO" id="GO:0008270">
    <property type="term" value="F:zinc ion binding"/>
    <property type="evidence" value="ECO:0007669"/>
    <property type="project" value="TreeGrafter"/>
</dbReference>
<gene>
    <name evidence="4" type="ORF">CANCADRAFT_32227</name>
</gene>
<protein>
    <recommendedName>
        <fullName evidence="6">DUF866-domain-containing protein</fullName>
    </recommendedName>
</protein>
<evidence type="ECO:0000256" key="1">
    <source>
        <dbReference type="ARBA" id="ARBA00007818"/>
    </source>
</evidence>
<keyword evidence="3" id="KW-0862">Zinc</keyword>
<evidence type="ECO:0000313" key="5">
    <source>
        <dbReference type="Proteomes" id="UP000095023"/>
    </source>
</evidence>
<accession>A0A1E4TAA6</accession>
<keyword evidence="5" id="KW-1185">Reference proteome</keyword>
<dbReference type="EMBL" id="KV453843">
    <property type="protein sequence ID" value="ODV88707.1"/>
    <property type="molecule type" value="Genomic_DNA"/>
</dbReference>
<evidence type="ECO:0000256" key="2">
    <source>
        <dbReference type="ARBA" id="ARBA00022723"/>
    </source>
</evidence>
<dbReference type="AlphaFoldDB" id="A0A1E4TAA6"/>
<evidence type="ECO:0000256" key="3">
    <source>
        <dbReference type="ARBA" id="ARBA00022833"/>
    </source>
</evidence>
<evidence type="ECO:0008006" key="6">
    <source>
        <dbReference type="Google" id="ProtNLM"/>
    </source>
</evidence>
<reference evidence="5" key="1">
    <citation type="submission" date="2016-02" db="EMBL/GenBank/DDBJ databases">
        <title>Comparative genomics of biotechnologically important yeasts.</title>
        <authorList>
            <consortium name="DOE Joint Genome Institute"/>
            <person name="Riley R."/>
            <person name="Haridas S."/>
            <person name="Wolfe K.H."/>
            <person name="Lopes M.R."/>
            <person name="Hittinger C.T."/>
            <person name="Goker M."/>
            <person name="Salamov A."/>
            <person name="Wisecaver J."/>
            <person name="Long T.M."/>
            <person name="Aerts A.L."/>
            <person name="Barry K."/>
            <person name="Choi C."/>
            <person name="Clum A."/>
            <person name="Coughlan A.Y."/>
            <person name="Deshpande S."/>
            <person name="Douglass A.P."/>
            <person name="Hanson S.J."/>
            <person name="Klenk H.-P."/>
            <person name="Labutti K."/>
            <person name="Lapidus A."/>
            <person name="Lindquist E."/>
            <person name="Lipzen A."/>
            <person name="Meier-Kolthoff J.P."/>
            <person name="Ohm R.A."/>
            <person name="Otillar R.P."/>
            <person name="Pangilinan J."/>
            <person name="Peng Y."/>
            <person name="Rokas A."/>
            <person name="Rosa C.A."/>
            <person name="Scheuner C."/>
            <person name="Sibirny A.A."/>
            <person name="Slot J.C."/>
            <person name="Stielow J.B."/>
            <person name="Sun H."/>
            <person name="Kurtzman C.P."/>
            <person name="Blackwell M."/>
            <person name="Jeffries T.W."/>
            <person name="Grigoriev I.V."/>
        </authorList>
    </citation>
    <scope>NUCLEOTIDE SEQUENCE [LARGE SCALE GENOMIC DNA]</scope>
    <source>
        <strain evidence="5">NRRL Y-17796</strain>
    </source>
</reference>